<dbReference type="EMBL" id="CP031337">
    <property type="protein sequence ID" value="AXK38829.1"/>
    <property type="molecule type" value="Genomic_DNA"/>
</dbReference>
<dbReference type="InterPro" id="IPR013538">
    <property type="entry name" value="ASHA1/2-like_C"/>
</dbReference>
<dbReference type="InterPro" id="IPR023393">
    <property type="entry name" value="START-like_dom_sf"/>
</dbReference>
<evidence type="ECO:0000313" key="3">
    <source>
        <dbReference type="EMBL" id="AXK38829.1"/>
    </source>
</evidence>
<gene>
    <name evidence="3" type="ORF">DWG20_04940</name>
</gene>
<dbReference type="OrthoDB" id="9800600at2"/>
<comment type="similarity">
    <text evidence="1">Belongs to the AHA1 family.</text>
</comment>
<organism evidence="3 4">
    <name type="scientific">Crenobacter cavernae</name>
    <dbReference type="NCBI Taxonomy" id="2290923"/>
    <lineage>
        <taxon>Bacteria</taxon>
        <taxon>Pseudomonadati</taxon>
        <taxon>Pseudomonadota</taxon>
        <taxon>Betaproteobacteria</taxon>
        <taxon>Neisseriales</taxon>
        <taxon>Neisseriaceae</taxon>
        <taxon>Crenobacter</taxon>
    </lineage>
</organism>
<dbReference type="Pfam" id="PF08327">
    <property type="entry name" value="AHSA1"/>
    <property type="match status" value="1"/>
</dbReference>
<evidence type="ECO:0000256" key="1">
    <source>
        <dbReference type="ARBA" id="ARBA00006817"/>
    </source>
</evidence>
<accession>A0A345Y4H7</accession>
<reference evidence="3 4" key="1">
    <citation type="submission" date="2018-07" db="EMBL/GenBank/DDBJ databases">
        <title>Crenobacter cavernae sp. nov., isolated from a karst cave.</title>
        <authorList>
            <person name="Zhu H."/>
        </authorList>
    </citation>
    <scope>NUCLEOTIDE SEQUENCE [LARGE SCALE GENOMIC DNA]</scope>
    <source>
        <strain evidence="3 4">K1W11S-77</strain>
    </source>
</reference>
<dbReference type="AlphaFoldDB" id="A0A345Y4H7"/>
<dbReference type="RefSeq" id="WP_115432764.1">
    <property type="nucleotide sequence ID" value="NZ_CP031337.1"/>
</dbReference>
<feature type="domain" description="Activator of Hsp90 ATPase homologue 1/2-like C-terminal" evidence="2">
    <location>
        <begin position="14"/>
        <end position="139"/>
    </location>
</feature>
<dbReference type="CDD" id="cd08893">
    <property type="entry name" value="SRPBCC_CalC_Aha1-like_GntR-HTH"/>
    <property type="match status" value="1"/>
</dbReference>
<proteinExistence type="inferred from homology"/>
<evidence type="ECO:0000313" key="4">
    <source>
        <dbReference type="Proteomes" id="UP000254537"/>
    </source>
</evidence>
<protein>
    <recommendedName>
        <fullName evidence="2">Activator of Hsp90 ATPase homologue 1/2-like C-terminal domain-containing protein</fullName>
    </recommendedName>
</protein>
<dbReference type="KEGG" id="ccah:DWG20_04940"/>
<evidence type="ECO:0000259" key="2">
    <source>
        <dbReference type="Pfam" id="PF08327"/>
    </source>
</evidence>
<dbReference type="Proteomes" id="UP000254537">
    <property type="component" value="Chromosome"/>
</dbReference>
<name>A0A345Y4H7_9NEIS</name>
<dbReference type="Gene3D" id="3.30.530.20">
    <property type="match status" value="1"/>
</dbReference>
<sequence>MSTAPFVYVSYIATTPEQLHSALTDPEETRLYWGHHRNVSDWAVGSPWRHEDYKHHDVVDVVGTVLENTPPRRLVLSWAFPADADDPAKHSRVAFDVEPYFDLVRLTVTHDGLEPDSPMLNGAMQGWPMVLSALKTLLETGQTFAITARRWEHPPE</sequence>
<dbReference type="SUPFAM" id="SSF55961">
    <property type="entry name" value="Bet v1-like"/>
    <property type="match status" value="1"/>
</dbReference>